<evidence type="ECO:0000313" key="1">
    <source>
        <dbReference type="EMBL" id="JAH09138.1"/>
    </source>
</evidence>
<dbReference type="AlphaFoldDB" id="A0A0E9PZ21"/>
<protein>
    <submittedName>
        <fullName evidence="1">Uncharacterized protein</fullName>
    </submittedName>
</protein>
<proteinExistence type="predicted"/>
<dbReference type="EMBL" id="GBXM01084902">
    <property type="protein sequence ID" value="JAH23675.1"/>
    <property type="molecule type" value="Transcribed_RNA"/>
</dbReference>
<accession>A0A0E9PZ21</accession>
<reference evidence="1" key="2">
    <citation type="journal article" date="2015" name="Fish Shellfish Immunol.">
        <title>Early steps in the European eel (Anguilla anguilla)-Vibrio vulnificus interaction in the gills: Role of the RtxA13 toxin.</title>
        <authorList>
            <person name="Callol A."/>
            <person name="Pajuelo D."/>
            <person name="Ebbesson L."/>
            <person name="Teles M."/>
            <person name="MacKenzie S."/>
            <person name="Amaro C."/>
        </authorList>
    </citation>
    <scope>NUCLEOTIDE SEQUENCE</scope>
</reference>
<organism evidence="1">
    <name type="scientific">Anguilla anguilla</name>
    <name type="common">European freshwater eel</name>
    <name type="synonym">Muraena anguilla</name>
    <dbReference type="NCBI Taxonomy" id="7936"/>
    <lineage>
        <taxon>Eukaryota</taxon>
        <taxon>Metazoa</taxon>
        <taxon>Chordata</taxon>
        <taxon>Craniata</taxon>
        <taxon>Vertebrata</taxon>
        <taxon>Euteleostomi</taxon>
        <taxon>Actinopterygii</taxon>
        <taxon>Neopterygii</taxon>
        <taxon>Teleostei</taxon>
        <taxon>Anguilliformes</taxon>
        <taxon>Anguillidae</taxon>
        <taxon>Anguilla</taxon>
    </lineage>
</organism>
<dbReference type="EMBL" id="GBXM01099439">
    <property type="protein sequence ID" value="JAH09138.1"/>
    <property type="molecule type" value="Transcribed_RNA"/>
</dbReference>
<name>A0A0E9PZ21_ANGAN</name>
<sequence length="33" mass="3800">MKERKGKKPNPIVSVRFTKLGRLAYVIENCHSV</sequence>
<reference evidence="1" key="1">
    <citation type="submission" date="2014-11" db="EMBL/GenBank/DDBJ databases">
        <authorList>
            <person name="Amaro Gonzalez C."/>
        </authorList>
    </citation>
    <scope>NUCLEOTIDE SEQUENCE</scope>
</reference>